<name>A0A1H8I2B6_9RHOB</name>
<evidence type="ECO:0000313" key="2">
    <source>
        <dbReference type="EMBL" id="SEN62441.1"/>
    </source>
</evidence>
<reference evidence="2 3" key="1">
    <citation type="submission" date="2016-10" db="EMBL/GenBank/DDBJ databases">
        <authorList>
            <person name="de Groot N.N."/>
        </authorList>
    </citation>
    <scope>NUCLEOTIDE SEQUENCE [LARGE SCALE GENOMIC DNA]</scope>
    <source>
        <strain evidence="2 3">DSM 8512</strain>
    </source>
</reference>
<protein>
    <submittedName>
        <fullName evidence="2">Uncharacterized protein</fullName>
    </submittedName>
</protein>
<keyword evidence="3" id="KW-1185">Reference proteome</keyword>
<dbReference type="AlphaFoldDB" id="A0A1H8I2B6"/>
<evidence type="ECO:0000256" key="1">
    <source>
        <dbReference type="SAM" id="MobiDB-lite"/>
    </source>
</evidence>
<dbReference type="EMBL" id="FODE01000011">
    <property type="protein sequence ID" value="SEN62441.1"/>
    <property type="molecule type" value="Genomic_DNA"/>
</dbReference>
<dbReference type="Proteomes" id="UP000199054">
    <property type="component" value="Unassembled WGS sequence"/>
</dbReference>
<organism evidence="2 3">
    <name type="scientific">Paracoccus alcaliphilus</name>
    <dbReference type="NCBI Taxonomy" id="34002"/>
    <lineage>
        <taxon>Bacteria</taxon>
        <taxon>Pseudomonadati</taxon>
        <taxon>Pseudomonadota</taxon>
        <taxon>Alphaproteobacteria</taxon>
        <taxon>Rhodobacterales</taxon>
        <taxon>Paracoccaceae</taxon>
        <taxon>Paracoccus</taxon>
    </lineage>
</organism>
<gene>
    <name evidence="2" type="ORF">SAMN04489859_101157</name>
</gene>
<proteinExistence type="predicted"/>
<accession>A0A1H8I2B6</accession>
<evidence type="ECO:0000313" key="3">
    <source>
        <dbReference type="Proteomes" id="UP000199054"/>
    </source>
</evidence>
<sequence>MVRPAALSLQGVSTREHVGDEDEVQEGSEHDVGLPALDGQIGADQFILRFAYLIYFK</sequence>
<feature type="region of interest" description="Disordered" evidence="1">
    <location>
        <begin position="1"/>
        <end position="29"/>
    </location>
</feature>
<dbReference type="RefSeq" id="WP_170851797.1">
    <property type="nucleotide sequence ID" value="NZ_CP067124.1"/>
</dbReference>